<comment type="pathway">
    <text evidence="3 15">Purine metabolism; IMP biosynthesis via salvage pathway; IMP from hypoxanthine: step 1/1.</text>
</comment>
<evidence type="ECO:0000256" key="10">
    <source>
        <dbReference type="ARBA" id="ARBA00022726"/>
    </source>
</evidence>
<comment type="catalytic activity">
    <reaction evidence="14">
        <text>IMP + diphosphate = hypoxanthine + 5-phospho-alpha-D-ribose 1-diphosphate</text>
        <dbReference type="Rhea" id="RHEA:17973"/>
        <dbReference type="ChEBI" id="CHEBI:17368"/>
        <dbReference type="ChEBI" id="CHEBI:33019"/>
        <dbReference type="ChEBI" id="CHEBI:58017"/>
        <dbReference type="ChEBI" id="CHEBI:58053"/>
        <dbReference type="EC" id="2.4.2.8"/>
    </reaction>
    <physiologicalReaction direction="right-to-left" evidence="14">
        <dbReference type="Rhea" id="RHEA:17975"/>
    </physiologicalReaction>
</comment>
<dbReference type="InterPro" id="IPR000836">
    <property type="entry name" value="PRTase_dom"/>
</dbReference>
<evidence type="ECO:0000256" key="12">
    <source>
        <dbReference type="ARBA" id="ARBA00022842"/>
    </source>
</evidence>
<dbReference type="PANTHER" id="PTHR43340:SF1">
    <property type="entry name" value="HYPOXANTHINE PHOSPHORIBOSYLTRANSFERASE"/>
    <property type="match status" value="1"/>
</dbReference>
<keyword evidence="12 15" id="KW-0460">Magnesium</keyword>
<proteinExistence type="inferred from homology"/>
<comment type="cofactor">
    <cofactor evidence="1 15">
        <name>Mg(2+)</name>
        <dbReference type="ChEBI" id="CHEBI:18420"/>
    </cofactor>
</comment>
<dbReference type="PANTHER" id="PTHR43340">
    <property type="entry name" value="HYPOXANTHINE-GUANINE PHOSPHORIBOSYLTRANSFERASE"/>
    <property type="match status" value="1"/>
</dbReference>
<keyword evidence="18" id="KW-1185">Reference proteome</keyword>
<dbReference type="InterPro" id="IPR050408">
    <property type="entry name" value="HGPRT"/>
</dbReference>
<dbReference type="GO" id="GO:0016757">
    <property type="term" value="F:glycosyltransferase activity"/>
    <property type="evidence" value="ECO:0007669"/>
    <property type="project" value="UniProtKB-KW"/>
</dbReference>
<evidence type="ECO:0000313" key="18">
    <source>
        <dbReference type="Proteomes" id="UP001500840"/>
    </source>
</evidence>
<dbReference type="Pfam" id="PF00156">
    <property type="entry name" value="Pribosyltran"/>
    <property type="match status" value="1"/>
</dbReference>
<dbReference type="RefSeq" id="WP_345326950.1">
    <property type="nucleotide sequence ID" value="NZ_BAABGA010000082.1"/>
</dbReference>
<keyword evidence="10 15" id="KW-0660">Purine salvage</keyword>
<evidence type="ECO:0000256" key="11">
    <source>
        <dbReference type="ARBA" id="ARBA00022741"/>
    </source>
</evidence>
<evidence type="ECO:0000256" key="2">
    <source>
        <dbReference type="ARBA" id="ARBA00004496"/>
    </source>
</evidence>
<accession>A0ABP8NIS9</accession>
<dbReference type="NCBIfam" id="TIGR01203">
    <property type="entry name" value="HGPRTase"/>
    <property type="match status" value="1"/>
</dbReference>
<protein>
    <recommendedName>
        <fullName evidence="5 15">Hypoxanthine phosphoribosyltransferase</fullName>
        <ecNumber evidence="5 15">2.4.2.8</ecNumber>
    </recommendedName>
</protein>
<evidence type="ECO:0000256" key="13">
    <source>
        <dbReference type="ARBA" id="ARBA00048811"/>
    </source>
</evidence>
<comment type="similarity">
    <text evidence="4 15">Belongs to the purine/pyrimidine phosphoribosyltransferase family.</text>
</comment>
<dbReference type="InterPro" id="IPR005904">
    <property type="entry name" value="Hxn_phspho_trans"/>
</dbReference>
<comment type="caution">
    <text evidence="17">The sequence shown here is derived from an EMBL/GenBank/DDBJ whole genome shotgun (WGS) entry which is preliminary data.</text>
</comment>
<evidence type="ECO:0000256" key="8">
    <source>
        <dbReference type="ARBA" id="ARBA00022679"/>
    </source>
</evidence>
<evidence type="ECO:0000256" key="7">
    <source>
        <dbReference type="ARBA" id="ARBA00022676"/>
    </source>
</evidence>
<evidence type="ECO:0000256" key="3">
    <source>
        <dbReference type="ARBA" id="ARBA00004669"/>
    </source>
</evidence>
<dbReference type="Proteomes" id="UP001500840">
    <property type="component" value="Unassembled WGS sequence"/>
</dbReference>
<comment type="catalytic activity">
    <reaction evidence="13">
        <text>GMP + diphosphate = guanine + 5-phospho-alpha-D-ribose 1-diphosphate</text>
        <dbReference type="Rhea" id="RHEA:25424"/>
        <dbReference type="ChEBI" id="CHEBI:16235"/>
        <dbReference type="ChEBI" id="CHEBI:33019"/>
        <dbReference type="ChEBI" id="CHEBI:58017"/>
        <dbReference type="ChEBI" id="CHEBI:58115"/>
        <dbReference type="EC" id="2.4.2.8"/>
    </reaction>
    <physiologicalReaction direction="right-to-left" evidence="13">
        <dbReference type="Rhea" id="RHEA:25426"/>
    </physiologicalReaction>
</comment>
<comment type="subcellular location">
    <subcellularLocation>
        <location evidence="2 15">Cytoplasm</location>
    </subcellularLocation>
</comment>
<evidence type="ECO:0000256" key="5">
    <source>
        <dbReference type="ARBA" id="ARBA00011895"/>
    </source>
</evidence>
<dbReference type="Gene3D" id="3.40.50.2020">
    <property type="match status" value="1"/>
</dbReference>
<gene>
    <name evidence="17" type="primary">hpt</name>
    <name evidence="17" type="ORF">GCM10023156_54750</name>
</gene>
<evidence type="ECO:0000256" key="4">
    <source>
        <dbReference type="ARBA" id="ARBA00008391"/>
    </source>
</evidence>
<evidence type="ECO:0000256" key="9">
    <source>
        <dbReference type="ARBA" id="ARBA00022723"/>
    </source>
</evidence>
<evidence type="ECO:0000259" key="16">
    <source>
        <dbReference type="Pfam" id="PF00156"/>
    </source>
</evidence>
<keyword evidence="7 15" id="KW-0328">Glycosyltransferase</keyword>
<sequence>MRVLLDETKLNEGVLRLASEIDDFYGNQRHLTVIAVMTGSLVLFADLIRRLSMPQRVGVVQASSYRGGTKSGELRVDSNMMIDVAGRDVLLVDDIFDTGKTLDRLQQMMLDSGATTVKTAVLLHKKREHSVAMRPDFVAFEIPDEFVVGYGLDYLDMYRNLPYLAVLEPDEIEATASESQP</sequence>
<dbReference type="SUPFAM" id="SSF53271">
    <property type="entry name" value="PRTase-like"/>
    <property type="match status" value="1"/>
</dbReference>
<dbReference type="InterPro" id="IPR029057">
    <property type="entry name" value="PRTase-like"/>
</dbReference>
<name>A0ABP8NIS9_9BACT</name>
<evidence type="ECO:0000256" key="14">
    <source>
        <dbReference type="ARBA" id="ARBA00049402"/>
    </source>
</evidence>
<keyword evidence="6 15" id="KW-0963">Cytoplasm</keyword>
<feature type="domain" description="Phosphoribosyltransferase" evidence="16">
    <location>
        <begin position="9"/>
        <end position="154"/>
    </location>
</feature>
<dbReference type="EMBL" id="BAABGA010000082">
    <property type="protein sequence ID" value="GAA4466235.1"/>
    <property type="molecule type" value="Genomic_DNA"/>
</dbReference>
<dbReference type="CDD" id="cd06223">
    <property type="entry name" value="PRTases_typeI"/>
    <property type="match status" value="1"/>
</dbReference>
<reference evidence="18" key="1">
    <citation type="journal article" date="2019" name="Int. J. Syst. Evol. Microbiol.">
        <title>The Global Catalogue of Microorganisms (GCM) 10K type strain sequencing project: providing services to taxonomists for standard genome sequencing and annotation.</title>
        <authorList>
            <consortium name="The Broad Institute Genomics Platform"/>
            <consortium name="The Broad Institute Genome Sequencing Center for Infectious Disease"/>
            <person name="Wu L."/>
            <person name="Ma J."/>
        </authorList>
    </citation>
    <scope>NUCLEOTIDE SEQUENCE [LARGE SCALE GENOMIC DNA]</scope>
    <source>
        <strain evidence="18">JCM 17759</strain>
    </source>
</reference>
<keyword evidence="9 15" id="KW-0479">Metal-binding</keyword>
<keyword evidence="11 15" id="KW-0547">Nucleotide-binding</keyword>
<evidence type="ECO:0000313" key="17">
    <source>
        <dbReference type="EMBL" id="GAA4466235.1"/>
    </source>
</evidence>
<dbReference type="EC" id="2.4.2.8" evidence="5 15"/>
<organism evidence="17 18">
    <name type="scientific">Novipirellula rosea</name>
    <dbReference type="NCBI Taxonomy" id="1031540"/>
    <lineage>
        <taxon>Bacteria</taxon>
        <taxon>Pseudomonadati</taxon>
        <taxon>Planctomycetota</taxon>
        <taxon>Planctomycetia</taxon>
        <taxon>Pirellulales</taxon>
        <taxon>Pirellulaceae</taxon>
        <taxon>Novipirellula</taxon>
    </lineage>
</organism>
<evidence type="ECO:0000256" key="15">
    <source>
        <dbReference type="RuleBase" id="RU364099"/>
    </source>
</evidence>
<evidence type="ECO:0000256" key="6">
    <source>
        <dbReference type="ARBA" id="ARBA00022490"/>
    </source>
</evidence>
<keyword evidence="8 15" id="KW-0808">Transferase</keyword>
<evidence type="ECO:0000256" key="1">
    <source>
        <dbReference type="ARBA" id="ARBA00001946"/>
    </source>
</evidence>